<name>A0ABM8HPX8_9BACT</name>
<evidence type="ECO:0000256" key="1">
    <source>
        <dbReference type="SAM" id="MobiDB-lite"/>
    </source>
</evidence>
<keyword evidence="3" id="KW-1185">Reference proteome</keyword>
<feature type="compositionally biased region" description="Polar residues" evidence="1">
    <location>
        <begin position="67"/>
        <end position="77"/>
    </location>
</feature>
<gene>
    <name evidence="2" type="ORF">DESUT3_08900</name>
</gene>
<reference evidence="2 3" key="2">
    <citation type="journal article" date="2021" name="Int. J. Syst. Evol. Microbiol.">
        <title>Isolation and Polyphasic Characterization of Desulfuromonas versatilis sp. Nov., an Electrogenic Bacteria Capable of Versatile Metabolism Isolated from a Graphene Oxide-Reducing Enrichment Culture.</title>
        <authorList>
            <person name="Xie L."/>
            <person name="Yoshida N."/>
            <person name="Ishii S."/>
            <person name="Meng L."/>
        </authorList>
    </citation>
    <scope>NUCLEOTIDE SEQUENCE [LARGE SCALE GENOMIC DNA]</scope>
    <source>
        <strain evidence="2 3">NIT-T3</strain>
    </source>
</reference>
<sequence length="77" mass="8018">MGREIQSGDGGGRRLTAGNQEGQQAEARKKVSSHHSSPWFQGHGNAISAPASCGSRGAGEAPGYRTGITQNLRGNNR</sequence>
<accession>A0ABM8HPX8</accession>
<organism evidence="2 3">
    <name type="scientific">Desulfuromonas versatilis</name>
    <dbReference type="NCBI Taxonomy" id="2802975"/>
    <lineage>
        <taxon>Bacteria</taxon>
        <taxon>Pseudomonadati</taxon>
        <taxon>Thermodesulfobacteriota</taxon>
        <taxon>Desulfuromonadia</taxon>
        <taxon>Desulfuromonadales</taxon>
        <taxon>Desulfuromonadaceae</taxon>
        <taxon>Desulfuromonas</taxon>
    </lineage>
</organism>
<feature type="region of interest" description="Disordered" evidence="1">
    <location>
        <begin position="1"/>
        <end position="77"/>
    </location>
</feature>
<reference evidence="2 3" key="1">
    <citation type="journal article" date="2016" name="C (Basel)">
        <title>Selective Growth of and Electricity Production by Marine Exoelectrogenic Bacteria in Self-Aggregated Hydrogel of Microbially Reduced Graphene Oxide.</title>
        <authorList>
            <person name="Yoshida N."/>
            <person name="Goto Y."/>
            <person name="Miyata Y."/>
        </authorList>
    </citation>
    <scope>NUCLEOTIDE SEQUENCE [LARGE SCALE GENOMIC DNA]</scope>
    <source>
        <strain evidence="2 3">NIT-T3</strain>
    </source>
</reference>
<evidence type="ECO:0000313" key="2">
    <source>
        <dbReference type="EMBL" id="BCR03821.1"/>
    </source>
</evidence>
<proteinExistence type="predicted"/>
<dbReference type="EMBL" id="AP024355">
    <property type="protein sequence ID" value="BCR03821.1"/>
    <property type="molecule type" value="Genomic_DNA"/>
</dbReference>
<protein>
    <submittedName>
        <fullName evidence="2">Uncharacterized protein</fullName>
    </submittedName>
</protein>
<evidence type="ECO:0000313" key="3">
    <source>
        <dbReference type="Proteomes" id="UP001319827"/>
    </source>
</evidence>
<dbReference type="Proteomes" id="UP001319827">
    <property type="component" value="Chromosome"/>
</dbReference>